<dbReference type="SUPFAM" id="SSF55874">
    <property type="entry name" value="ATPase domain of HSP90 chaperone/DNA topoisomerase II/histidine kinase"/>
    <property type="match status" value="1"/>
</dbReference>
<keyword evidence="3" id="KW-0597">Phosphoprotein</keyword>
<evidence type="ECO:0000256" key="1">
    <source>
        <dbReference type="ARBA" id="ARBA00000085"/>
    </source>
</evidence>
<evidence type="ECO:0000313" key="5">
    <source>
        <dbReference type="EMBL" id="AJR04006.1"/>
    </source>
</evidence>
<dbReference type="PATRIC" id="fig|1454006.5.peg.2091"/>
<dbReference type="Proteomes" id="UP000032229">
    <property type="component" value="Chromosome"/>
</dbReference>
<dbReference type="STRING" id="1454006.AW14_10555"/>
<dbReference type="SMART" id="SM00387">
    <property type="entry name" value="HATPase_c"/>
    <property type="match status" value="1"/>
</dbReference>
<dbReference type="InterPro" id="IPR004358">
    <property type="entry name" value="Sig_transdc_His_kin-like_C"/>
</dbReference>
<dbReference type="PANTHER" id="PTHR43102">
    <property type="entry name" value="SLR1143 PROTEIN"/>
    <property type="match status" value="1"/>
</dbReference>
<reference evidence="5 6" key="1">
    <citation type="submission" date="2014-02" db="EMBL/GenBank/DDBJ databases">
        <authorList>
            <person name="Young C.-C."/>
            <person name="Hameed A."/>
            <person name="Huang H.-C."/>
            <person name="Shahina M."/>
        </authorList>
    </citation>
    <scope>NUCLEOTIDE SEQUENCE [LARGE SCALE GENOMIC DNA]</scope>
    <source>
        <strain evidence="5 6">CC-SAMT-1</strain>
    </source>
</reference>
<sequence>MIKPQLPENESERLEEVKKYNLLDTLPESDFDDIANLIAKVCNVPISLITLLDKDRNFLKAHIGITENESPRALSLCGHAILTDEPIFIVENTREDIRFHDNPIITGNNIGFYAGVPLINPEGYALGTLCVYDHVPRTLTAEQKETLIILSKQVINLFELRYKNIVLNKTLSDLEERHQTLKTFANKISHDLKSPLANITSLSQLFKEELLQENAKTNLEYLNYIEESADTLRAYIDGILKHYKSEALLEKDKKQTTLQDIYNSIKNILGLKSSQFKLVKEAYLKDINSAALTQILLNLVDNGFKYNFKENPVVSIDYSETETHHVFIVEDNGKGIEQEKQDDLFELFNTAHDKDKHGNVGTGIGLFTVKTLVNKLNGAIDIHSEIEKGTQFILSLPK</sequence>
<dbReference type="Pfam" id="PF01590">
    <property type="entry name" value="GAF"/>
    <property type="match status" value="1"/>
</dbReference>
<dbReference type="InterPro" id="IPR003594">
    <property type="entry name" value="HATPase_dom"/>
</dbReference>
<feature type="domain" description="Histidine kinase" evidence="4">
    <location>
        <begin position="187"/>
        <end position="398"/>
    </location>
</feature>
<dbReference type="RefSeq" id="WP_044638720.1">
    <property type="nucleotide sequence ID" value="NZ_CP007202.1"/>
</dbReference>
<keyword evidence="6" id="KW-1185">Reference proteome</keyword>
<dbReference type="SMART" id="SM00388">
    <property type="entry name" value="HisKA"/>
    <property type="match status" value="1"/>
</dbReference>
<accession>A0A0C5VY09</accession>
<evidence type="ECO:0000259" key="4">
    <source>
        <dbReference type="PROSITE" id="PS50109"/>
    </source>
</evidence>
<dbReference type="InterPro" id="IPR003661">
    <property type="entry name" value="HisK_dim/P_dom"/>
</dbReference>
<dbReference type="Pfam" id="PF00512">
    <property type="entry name" value="HisKA"/>
    <property type="match status" value="1"/>
</dbReference>
<dbReference type="PANTHER" id="PTHR43102:SF2">
    <property type="entry name" value="GAF DOMAIN-CONTAINING PROTEIN"/>
    <property type="match status" value="1"/>
</dbReference>
<dbReference type="PRINTS" id="PR00344">
    <property type="entry name" value="BCTRLSENSOR"/>
</dbReference>
<evidence type="ECO:0000313" key="6">
    <source>
        <dbReference type="Proteomes" id="UP000032229"/>
    </source>
</evidence>
<dbReference type="PROSITE" id="PS50109">
    <property type="entry name" value="HIS_KIN"/>
    <property type="match status" value="1"/>
</dbReference>
<dbReference type="OrthoDB" id="9811889at2"/>
<name>A0A0C5VY09_9FLAO</name>
<dbReference type="InterPro" id="IPR003018">
    <property type="entry name" value="GAF"/>
</dbReference>
<evidence type="ECO:0000256" key="2">
    <source>
        <dbReference type="ARBA" id="ARBA00012438"/>
    </source>
</evidence>
<dbReference type="Gene3D" id="3.30.450.40">
    <property type="match status" value="1"/>
</dbReference>
<dbReference type="InterPro" id="IPR036890">
    <property type="entry name" value="HATPase_C_sf"/>
</dbReference>
<dbReference type="CDD" id="cd00082">
    <property type="entry name" value="HisKA"/>
    <property type="match status" value="1"/>
</dbReference>
<dbReference type="AlphaFoldDB" id="A0A0C5VY09"/>
<dbReference type="SUPFAM" id="SSF47384">
    <property type="entry name" value="Homodimeric domain of signal transducing histidine kinase"/>
    <property type="match status" value="1"/>
</dbReference>
<dbReference type="InterPro" id="IPR036097">
    <property type="entry name" value="HisK_dim/P_sf"/>
</dbReference>
<dbReference type="InterPro" id="IPR005467">
    <property type="entry name" value="His_kinase_dom"/>
</dbReference>
<dbReference type="EMBL" id="CP007202">
    <property type="protein sequence ID" value="AJR04006.1"/>
    <property type="molecule type" value="Genomic_DNA"/>
</dbReference>
<protein>
    <recommendedName>
        <fullName evidence="2">histidine kinase</fullName>
        <ecNumber evidence="2">2.7.13.3</ecNumber>
    </recommendedName>
</protein>
<evidence type="ECO:0000256" key="3">
    <source>
        <dbReference type="ARBA" id="ARBA00022553"/>
    </source>
</evidence>
<dbReference type="SUPFAM" id="SSF55781">
    <property type="entry name" value="GAF domain-like"/>
    <property type="match status" value="1"/>
</dbReference>
<gene>
    <name evidence="5" type="ORF">AW14_10555</name>
</gene>
<dbReference type="Gene3D" id="3.30.565.10">
    <property type="entry name" value="Histidine kinase-like ATPase, C-terminal domain"/>
    <property type="match status" value="1"/>
</dbReference>
<proteinExistence type="predicted"/>
<dbReference type="Gene3D" id="1.10.287.130">
    <property type="match status" value="1"/>
</dbReference>
<dbReference type="InterPro" id="IPR029016">
    <property type="entry name" value="GAF-like_dom_sf"/>
</dbReference>
<dbReference type="SMART" id="SM00065">
    <property type="entry name" value="GAF"/>
    <property type="match status" value="1"/>
</dbReference>
<dbReference type="GO" id="GO:0000155">
    <property type="term" value="F:phosphorelay sensor kinase activity"/>
    <property type="evidence" value="ECO:0007669"/>
    <property type="project" value="InterPro"/>
</dbReference>
<dbReference type="Pfam" id="PF02518">
    <property type="entry name" value="HATPase_c"/>
    <property type="match status" value="1"/>
</dbReference>
<dbReference type="EC" id="2.7.13.3" evidence="2"/>
<comment type="catalytic activity">
    <reaction evidence="1">
        <text>ATP + protein L-histidine = ADP + protein N-phospho-L-histidine.</text>
        <dbReference type="EC" id="2.7.13.3"/>
    </reaction>
</comment>
<organism evidence="5 6">
    <name type="scientific">Siansivirga zeaxanthinifaciens CC-SAMT-1</name>
    <dbReference type="NCBI Taxonomy" id="1454006"/>
    <lineage>
        <taxon>Bacteria</taxon>
        <taxon>Pseudomonadati</taxon>
        <taxon>Bacteroidota</taxon>
        <taxon>Flavobacteriia</taxon>
        <taxon>Flavobacteriales</taxon>
        <taxon>Flavobacteriaceae</taxon>
        <taxon>Siansivirga</taxon>
    </lineage>
</organism>
<dbReference type="HOGENOM" id="CLU_000445_114_44_10"/>
<dbReference type="KEGG" id="sze:AW14_10555"/>